<evidence type="ECO:0000313" key="2">
    <source>
        <dbReference type="EMBL" id="KLO15438.1"/>
    </source>
</evidence>
<dbReference type="Proteomes" id="UP000053477">
    <property type="component" value="Unassembled WGS sequence"/>
</dbReference>
<reference evidence="2 3" key="1">
    <citation type="submission" date="2015-04" db="EMBL/GenBank/DDBJ databases">
        <title>Complete genome sequence of Schizopora paradoxa KUC8140, a cosmopolitan wood degrader in East Asia.</title>
        <authorList>
            <consortium name="DOE Joint Genome Institute"/>
            <person name="Min B."/>
            <person name="Park H."/>
            <person name="Jang Y."/>
            <person name="Kim J.-J."/>
            <person name="Kim K.H."/>
            <person name="Pangilinan J."/>
            <person name="Lipzen A."/>
            <person name="Riley R."/>
            <person name="Grigoriev I.V."/>
            <person name="Spatafora J.W."/>
            <person name="Choi I.-G."/>
        </authorList>
    </citation>
    <scope>NUCLEOTIDE SEQUENCE [LARGE SCALE GENOMIC DNA]</scope>
    <source>
        <strain evidence="2 3">KUC8140</strain>
    </source>
</reference>
<keyword evidence="1" id="KW-0175">Coiled coil</keyword>
<keyword evidence="3" id="KW-1185">Reference proteome</keyword>
<dbReference type="InParanoid" id="A0A0H2S124"/>
<name>A0A0H2S124_9AGAM</name>
<dbReference type="AlphaFoldDB" id="A0A0H2S124"/>
<feature type="coiled-coil region" evidence="1">
    <location>
        <begin position="90"/>
        <end position="124"/>
    </location>
</feature>
<evidence type="ECO:0000256" key="1">
    <source>
        <dbReference type="SAM" id="Coils"/>
    </source>
</evidence>
<dbReference type="OrthoDB" id="2852593at2759"/>
<dbReference type="EMBL" id="KQ085929">
    <property type="protein sequence ID" value="KLO15438.1"/>
    <property type="molecule type" value="Genomic_DNA"/>
</dbReference>
<gene>
    <name evidence="2" type="ORF">SCHPADRAFT_261755</name>
</gene>
<sequence>MEQYLKAFKLSTLWTCPRSIEDSCAQRTEALLKFVGTMFEDMQNELDNALRSARTDGEEHQSINDANRIKGQRSSADRIRMLLHMNCMQLEILRRAVQNKQESLKSLEDEKSRIVEMIDEEQSLAPLPTLPAEILGQIFSYSYWSEMNNFAPPGVDCRTTLQRFLDDGGTTVRWKEFINRQIPCVVTTSDMEDEWRTLRYIFGPHPRLQLLRNLRKDSEDVWERSSSTIVIGLSEGRKAMQELENISLKPWHKIFLLDFGYPNQNFELADVTESLMQIFGNKLASLERLALFKISSNSFSNEHHVIQSLSLAGARSSWESTSELPRLRFSPHLPPVFQPILPNVSSLQIDFPMHFAPGRDLSDTDTLLEVLISCSSTLTTVHIVGQPSVASGPTRERRRHPFPLLNRIHLNSNAESFVLDVFSAMDCPSLRQLALFIYPSYSYESREESNNHRIIDPVSARLLNDMFPNLEYIWICLGNSQDIQFLNELANPDGGGNWRFASLESMKFGIGSFSPDPLPTLEILTGVLINRLRSRDTRRIRYLSIPKLKCKNLDALTLFVPEVHFVSSRR</sequence>
<protein>
    <submittedName>
        <fullName evidence="2">Uncharacterized protein</fullName>
    </submittedName>
</protein>
<accession>A0A0H2S124</accession>
<proteinExistence type="predicted"/>
<evidence type="ECO:0000313" key="3">
    <source>
        <dbReference type="Proteomes" id="UP000053477"/>
    </source>
</evidence>
<organism evidence="2 3">
    <name type="scientific">Schizopora paradoxa</name>
    <dbReference type="NCBI Taxonomy" id="27342"/>
    <lineage>
        <taxon>Eukaryota</taxon>
        <taxon>Fungi</taxon>
        <taxon>Dikarya</taxon>
        <taxon>Basidiomycota</taxon>
        <taxon>Agaricomycotina</taxon>
        <taxon>Agaricomycetes</taxon>
        <taxon>Hymenochaetales</taxon>
        <taxon>Schizoporaceae</taxon>
        <taxon>Schizopora</taxon>
    </lineage>
</organism>